<evidence type="ECO:0000313" key="1">
    <source>
        <dbReference type="Proteomes" id="UP001652625"/>
    </source>
</evidence>
<name>A0ABM4D3T8_HYDVU</name>
<proteinExistence type="predicted"/>
<organism evidence="1 2">
    <name type="scientific">Hydra vulgaris</name>
    <name type="common">Hydra</name>
    <name type="synonym">Hydra attenuata</name>
    <dbReference type="NCBI Taxonomy" id="6087"/>
    <lineage>
        <taxon>Eukaryota</taxon>
        <taxon>Metazoa</taxon>
        <taxon>Cnidaria</taxon>
        <taxon>Hydrozoa</taxon>
        <taxon>Hydroidolina</taxon>
        <taxon>Anthoathecata</taxon>
        <taxon>Aplanulata</taxon>
        <taxon>Hydridae</taxon>
        <taxon>Hydra</taxon>
    </lineage>
</organism>
<dbReference type="Proteomes" id="UP001652625">
    <property type="component" value="Chromosome 12"/>
</dbReference>
<evidence type="ECO:0000313" key="2">
    <source>
        <dbReference type="RefSeq" id="XP_065668928.1"/>
    </source>
</evidence>
<protein>
    <submittedName>
        <fullName evidence="2">Uncharacterized protein LOC124807840 isoform X2</fullName>
    </submittedName>
</protein>
<accession>A0ABM4D3T8</accession>
<keyword evidence="1" id="KW-1185">Reference proteome</keyword>
<dbReference type="GeneID" id="124807840"/>
<gene>
    <name evidence="2" type="primary">LOC124807840</name>
</gene>
<sequence>MTIKTIIMFSLSGPFAVAFANKARGWHILRNPHVHVLCSLFGISLGMWCSNFEDTFDDRMRENYKEYPTTNNRTRESLLVFQNIMKQREENKILFEADKKNFDISEAEEDSE</sequence>
<reference evidence="2" key="1">
    <citation type="submission" date="2025-08" db="UniProtKB">
        <authorList>
            <consortium name="RefSeq"/>
        </authorList>
    </citation>
    <scope>IDENTIFICATION</scope>
</reference>
<dbReference type="RefSeq" id="XP_065668928.1">
    <property type="nucleotide sequence ID" value="XM_065812856.1"/>
</dbReference>